<dbReference type="PANTHER" id="PTHR43794">
    <property type="entry name" value="AMINOHYDROLASE SSNA-RELATED"/>
    <property type="match status" value="1"/>
</dbReference>
<dbReference type="InterPro" id="IPR032466">
    <property type="entry name" value="Metal_Hydrolase"/>
</dbReference>
<protein>
    <submittedName>
        <fullName evidence="6">8-oxoguanine deaminase</fullName>
        <ecNumber evidence="6">3.5.4.32</ecNumber>
    </submittedName>
</protein>
<reference evidence="6" key="2">
    <citation type="submission" date="2021-04" db="EMBL/GenBank/DDBJ databases">
        <authorList>
            <person name="Gilroy R."/>
        </authorList>
    </citation>
    <scope>NUCLEOTIDE SEQUENCE</scope>
    <source>
        <strain evidence="6">9264</strain>
    </source>
</reference>
<evidence type="ECO:0000259" key="5">
    <source>
        <dbReference type="Pfam" id="PF01979"/>
    </source>
</evidence>
<keyword evidence="3 6" id="KW-0378">Hydrolase</keyword>
<evidence type="ECO:0000256" key="1">
    <source>
        <dbReference type="ARBA" id="ARBA00006745"/>
    </source>
</evidence>
<dbReference type="Gene3D" id="3.20.20.140">
    <property type="entry name" value="Metal-dependent hydrolases"/>
    <property type="match status" value="1"/>
</dbReference>
<dbReference type="Gene3D" id="2.30.40.10">
    <property type="entry name" value="Urease, subunit C, domain 1"/>
    <property type="match status" value="1"/>
</dbReference>
<dbReference type="SUPFAM" id="SSF51556">
    <property type="entry name" value="Metallo-dependent hydrolases"/>
    <property type="match status" value="1"/>
</dbReference>
<dbReference type="EC" id="3.5.4.32" evidence="6"/>
<dbReference type="InterPro" id="IPR006680">
    <property type="entry name" value="Amidohydro-rel"/>
</dbReference>
<dbReference type="Pfam" id="PF01979">
    <property type="entry name" value="Amidohydro_1"/>
    <property type="match status" value="1"/>
</dbReference>
<proteinExistence type="inferred from homology"/>
<dbReference type="GO" id="GO:0019239">
    <property type="term" value="F:deaminase activity"/>
    <property type="evidence" value="ECO:0007669"/>
    <property type="project" value="UniProtKB-ARBA"/>
</dbReference>
<organism evidence="6 7">
    <name type="scientific">Candidatus Paenalcaligenes intestinipullorum</name>
    <dbReference type="NCBI Taxonomy" id="2838718"/>
    <lineage>
        <taxon>Bacteria</taxon>
        <taxon>Pseudomonadati</taxon>
        <taxon>Pseudomonadota</taxon>
        <taxon>Betaproteobacteria</taxon>
        <taxon>Burkholderiales</taxon>
        <taxon>Alcaligenaceae</taxon>
        <taxon>Paenalcaligenes</taxon>
    </lineage>
</organism>
<name>A0A9D2U8V4_9BURK</name>
<accession>A0A9D2U8V4</accession>
<dbReference type="SUPFAM" id="SSF51338">
    <property type="entry name" value="Composite domain of metallo-dependent hydrolases"/>
    <property type="match status" value="1"/>
</dbReference>
<sequence>MAITLLKNIHTLATMNDGLDEFQDAAILINNQQIQYVGPTSGLPSVDVDQEIDLSHHVVLPGLINTHHHMYQSLTRAVRSAQDAELFGWLKTLYPIWERITPPMLRASTRTAVAELLLSGCTTTSDHLYLYPNGSRLEDTIYAAQEMGIRFHACRGAMSVGESKGGLPPDSLVEDEREILRDMQQLVERFHDASDHAMLRIALAPCSPFSVSRELMRDTALLARELGVSLHTHLAENQNDLDYSREKFGCTPAEYVEELGWVGPDVWHAHCVHLDQAGIELFARTGTGVAHCPCSNMRLGSGIAPIRKMLDHKVPVGLGVDGSASNDGGSLINEARQAMLLQRVAHQDPRLLPAREALWMATRGSAQVLNRSDIGQLSVGYAADLIAFDLRTVNFAGAGQDPIAATLFCQSGSVAYSFVNGQMLIDQGQLIHNDLSNIVATHNALSHELLTSS</sequence>
<reference evidence="6" key="1">
    <citation type="journal article" date="2021" name="PeerJ">
        <title>Extensive microbial diversity within the chicken gut microbiome revealed by metagenomics and culture.</title>
        <authorList>
            <person name="Gilroy R."/>
            <person name="Ravi A."/>
            <person name="Getino M."/>
            <person name="Pursley I."/>
            <person name="Horton D.L."/>
            <person name="Alikhan N.F."/>
            <person name="Baker D."/>
            <person name="Gharbi K."/>
            <person name="Hall N."/>
            <person name="Watson M."/>
            <person name="Adriaenssens E.M."/>
            <person name="Foster-Nyarko E."/>
            <person name="Jarju S."/>
            <person name="Secka A."/>
            <person name="Antonio M."/>
            <person name="Oren A."/>
            <person name="Chaudhuri R.R."/>
            <person name="La Ragione R."/>
            <person name="Hildebrand F."/>
            <person name="Pallen M.J."/>
        </authorList>
    </citation>
    <scope>NUCLEOTIDE SEQUENCE</scope>
    <source>
        <strain evidence="6">9264</strain>
    </source>
</reference>
<dbReference type="GO" id="GO:0046872">
    <property type="term" value="F:metal ion binding"/>
    <property type="evidence" value="ECO:0007669"/>
    <property type="project" value="UniProtKB-KW"/>
</dbReference>
<dbReference type="EMBL" id="DWUQ01000026">
    <property type="protein sequence ID" value="HJD43654.1"/>
    <property type="molecule type" value="Genomic_DNA"/>
</dbReference>
<gene>
    <name evidence="6" type="ORF">H9906_01315</name>
</gene>
<dbReference type="NCBIfam" id="NF006055">
    <property type="entry name" value="PRK08203.1"/>
    <property type="match status" value="1"/>
</dbReference>
<dbReference type="Proteomes" id="UP000823889">
    <property type="component" value="Unassembled WGS sequence"/>
</dbReference>
<keyword evidence="2" id="KW-0479">Metal-binding</keyword>
<dbReference type="FunFam" id="3.20.20.140:FF:000014">
    <property type="entry name" value="5-methylthioadenosine/S-adenosylhomocysteine deaminase"/>
    <property type="match status" value="1"/>
</dbReference>
<evidence type="ECO:0000256" key="4">
    <source>
        <dbReference type="ARBA" id="ARBA00022833"/>
    </source>
</evidence>
<dbReference type="InterPro" id="IPR011059">
    <property type="entry name" value="Metal-dep_hydrolase_composite"/>
</dbReference>
<comment type="caution">
    <text evidence="6">The sequence shown here is derived from an EMBL/GenBank/DDBJ whole genome shotgun (WGS) entry which is preliminary data.</text>
</comment>
<dbReference type="PANTHER" id="PTHR43794:SF11">
    <property type="entry name" value="AMIDOHYDROLASE-RELATED DOMAIN-CONTAINING PROTEIN"/>
    <property type="match status" value="1"/>
</dbReference>
<evidence type="ECO:0000313" key="7">
    <source>
        <dbReference type="Proteomes" id="UP000823889"/>
    </source>
</evidence>
<dbReference type="GO" id="GO:0102127">
    <property type="term" value="F:8-oxoguanine deaminase activity"/>
    <property type="evidence" value="ECO:0007669"/>
    <property type="project" value="UniProtKB-EC"/>
</dbReference>
<comment type="similarity">
    <text evidence="1">Belongs to the metallo-dependent hydrolases superfamily. ATZ/TRZ family.</text>
</comment>
<keyword evidence="4" id="KW-0862">Zinc</keyword>
<feature type="domain" description="Amidohydrolase-related" evidence="5">
    <location>
        <begin position="58"/>
        <end position="423"/>
    </location>
</feature>
<evidence type="ECO:0000256" key="3">
    <source>
        <dbReference type="ARBA" id="ARBA00022801"/>
    </source>
</evidence>
<dbReference type="InterPro" id="IPR050287">
    <property type="entry name" value="MTA/SAH_deaminase"/>
</dbReference>
<evidence type="ECO:0000256" key="2">
    <source>
        <dbReference type="ARBA" id="ARBA00022723"/>
    </source>
</evidence>
<evidence type="ECO:0000313" key="6">
    <source>
        <dbReference type="EMBL" id="HJD43654.1"/>
    </source>
</evidence>
<dbReference type="AlphaFoldDB" id="A0A9D2U8V4"/>
<dbReference type="CDD" id="cd01298">
    <property type="entry name" value="ATZ_TRZ_like"/>
    <property type="match status" value="1"/>
</dbReference>